<dbReference type="RefSeq" id="WP_343808403.1">
    <property type="nucleotide sequence ID" value="NZ_BAAADE010000020.1"/>
</dbReference>
<dbReference type="InterPro" id="IPR027385">
    <property type="entry name" value="Beta-barrel_OMP"/>
</dbReference>
<dbReference type="PANTHER" id="PTHR34001">
    <property type="entry name" value="BLL7405 PROTEIN"/>
    <property type="match status" value="1"/>
</dbReference>
<comment type="similarity">
    <text evidence="6">Belongs to the Omp25/RopB family.</text>
</comment>
<comment type="subcellular location">
    <subcellularLocation>
        <location evidence="1">Cell outer membrane</location>
    </subcellularLocation>
</comment>
<dbReference type="SUPFAM" id="SSF56925">
    <property type="entry name" value="OMPA-like"/>
    <property type="match status" value="1"/>
</dbReference>
<feature type="signal peptide" evidence="7">
    <location>
        <begin position="1"/>
        <end position="19"/>
    </location>
</feature>
<gene>
    <name evidence="9" type="ORF">GCM10008943_33550</name>
</gene>
<evidence type="ECO:0000256" key="1">
    <source>
        <dbReference type="ARBA" id="ARBA00004442"/>
    </source>
</evidence>
<feature type="domain" description="Outer membrane protein beta-barrel" evidence="8">
    <location>
        <begin position="11"/>
        <end position="246"/>
    </location>
</feature>
<dbReference type="InterPro" id="IPR051692">
    <property type="entry name" value="OMP-like"/>
</dbReference>
<dbReference type="Pfam" id="PF13505">
    <property type="entry name" value="OMP_b-brl"/>
    <property type="match status" value="1"/>
</dbReference>
<comment type="caution">
    <text evidence="9">The sequence shown here is derived from an EMBL/GenBank/DDBJ whole genome shotgun (WGS) entry which is preliminary data.</text>
</comment>
<evidence type="ECO:0000313" key="9">
    <source>
        <dbReference type="EMBL" id="GAA0615883.1"/>
    </source>
</evidence>
<dbReference type="EMBL" id="BAAADE010000020">
    <property type="protein sequence ID" value="GAA0615883.1"/>
    <property type="molecule type" value="Genomic_DNA"/>
</dbReference>
<evidence type="ECO:0000256" key="4">
    <source>
        <dbReference type="ARBA" id="ARBA00023136"/>
    </source>
</evidence>
<dbReference type="PANTHER" id="PTHR34001:SF3">
    <property type="entry name" value="BLL7405 PROTEIN"/>
    <property type="match status" value="1"/>
</dbReference>
<sequence length="246" mass="26838">MKKILIATSVALMSTSAYAADYIVPQEPAPVVIADTFSWTGGYIGAHGGYGWGKNHDANNDKAPRLKTKGGFGGIQAGYNWQFDNNLVLGAEADISFGSISKSWEDKDYNNAVHSRYYGKDKIGTQGTLRARLGYAADRFMPYVTGGLAIAETKHTLGCSKAINSNSNGCKIAEFETSKSKTKVGYAVGAGVEYAVTNNWTVKTEYLYTNLGKAKTTLNDPNYTNAAERKFKMHSNQIRFGVNYKF</sequence>
<reference evidence="9 10" key="1">
    <citation type="journal article" date="2019" name="Int. J. Syst. Evol. Microbiol.">
        <title>The Global Catalogue of Microorganisms (GCM) 10K type strain sequencing project: providing services to taxonomists for standard genome sequencing and annotation.</title>
        <authorList>
            <consortium name="The Broad Institute Genomics Platform"/>
            <consortium name="The Broad Institute Genome Sequencing Center for Infectious Disease"/>
            <person name="Wu L."/>
            <person name="Ma J."/>
        </authorList>
    </citation>
    <scope>NUCLEOTIDE SEQUENCE [LARGE SCALE GENOMIC DNA]</scope>
    <source>
        <strain evidence="9 10">JCM 15115</strain>
    </source>
</reference>
<dbReference type="InterPro" id="IPR011250">
    <property type="entry name" value="OMP/PagP_B-barrel"/>
</dbReference>
<keyword evidence="5" id="KW-0998">Cell outer membrane</keyword>
<evidence type="ECO:0000259" key="8">
    <source>
        <dbReference type="Pfam" id="PF13505"/>
    </source>
</evidence>
<protein>
    <submittedName>
        <fullName evidence="9">Porin family protein</fullName>
    </submittedName>
</protein>
<keyword evidence="2" id="KW-1134">Transmembrane beta strand</keyword>
<proteinExistence type="inferred from homology"/>
<evidence type="ECO:0000256" key="7">
    <source>
        <dbReference type="SAM" id="SignalP"/>
    </source>
</evidence>
<evidence type="ECO:0000256" key="2">
    <source>
        <dbReference type="ARBA" id="ARBA00022452"/>
    </source>
</evidence>
<evidence type="ECO:0000256" key="3">
    <source>
        <dbReference type="ARBA" id="ARBA00022729"/>
    </source>
</evidence>
<evidence type="ECO:0000256" key="6">
    <source>
        <dbReference type="ARBA" id="ARBA00038306"/>
    </source>
</evidence>
<keyword evidence="2" id="KW-0812">Transmembrane</keyword>
<dbReference type="Proteomes" id="UP001424441">
    <property type="component" value="Unassembled WGS sequence"/>
</dbReference>
<keyword evidence="4" id="KW-0472">Membrane</keyword>
<keyword evidence="3 7" id="KW-0732">Signal</keyword>
<evidence type="ECO:0000313" key="10">
    <source>
        <dbReference type="Proteomes" id="UP001424441"/>
    </source>
</evidence>
<feature type="chain" id="PRO_5045195407" evidence="7">
    <location>
        <begin position="20"/>
        <end position="246"/>
    </location>
</feature>
<accession>A0ABN1GPN2</accession>
<dbReference type="Gene3D" id="2.40.160.20">
    <property type="match status" value="1"/>
</dbReference>
<keyword evidence="10" id="KW-1185">Reference proteome</keyword>
<organism evidence="9 10">
    <name type="scientific">Paenochrobactrum glaciei</name>
    <dbReference type="NCBI Taxonomy" id="486407"/>
    <lineage>
        <taxon>Bacteria</taxon>
        <taxon>Pseudomonadati</taxon>
        <taxon>Pseudomonadota</taxon>
        <taxon>Alphaproteobacteria</taxon>
        <taxon>Hyphomicrobiales</taxon>
        <taxon>Brucellaceae</taxon>
        <taxon>Paenochrobactrum</taxon>
    </lineage>
</organism>
<evidence type="ECO:0000256" key="5">
    <source>
        <dbReference type="ARBA" id="ARBA00023237"/>
    </source>
</evidence>
<name>A0ABN1GPN2_9HYPH</name>